<dbReference type="InterPro" id="IPR011263">
    <property type="entry name" value="DNA-dir_RNA_pol_RpoA/D/Rpb3"/>
</dbReference>
<dbReference type="InterPro" id="IPR001514">
    <property type="entry name" value="DNA-dir_RNA_pol_30-40kDasu_CS"/>
</dbReference>
<dbReference type="InterPro" id="IPR036643">
    <property type="entry name" value="RNApol_insert_sf"/>
</dbReference>
<dbReference type="PANTHER" id="PTHR11800">
    <property type="entry name" value="DNA-DIRECTED RNA POLYMERASE"/>
    <property type="match status" value="1"/>
</dbReference>
<reference evidence="5" key="1">
    <citation type="submission" date="2022-10" db="EMBL/GenBank/DDBJ databases">
        <title>Novel sulphate-reducing endosymbionts in the free-living metamonad Anaeramoeba.</title>
        <authorList>
            <person name="Jerlstrom-Hultqvist J."/>
            <person name="Cepicka I."/>
            <person name="Gallot-Lavallee L."/>
            <person name="Salas-Leiva D."/>
            <person name="Curtis B.A."/>
            <person name="Zahonova K."/>
            <person name="Pipaliya S."/>
            <person name="Dacks J."/>
            <person name="Roger A.J."/>
        </authorList>
    </citation>
    <scope>NUCLEOTIDE SEQUENCE</scope>
    <source>
        <strain evidence="5">BMAN</strain>
    </source>
</reference>
<dbReference type="GO" id="GO:0003677">
    <property type="term" value="F:DNA binding"/>
    <property type="evidence" value="ECO:0007669"/>
    <property type="project" value="InterPro"/>
</dbReference>
<dbReference type="Proteomes" id="UP001149090">
    <property type="component" value="Unassembled WGS sequence"/>
</dbReference>
<accession>A0A9Q0LBP1</accession>
<dbReference type="OMA" id="DETKFHF"/>
<dbReference type="Gene3D" id="3.30.1360.10">
    <property type="entry name" value="RNA polymerase, RBP11-like subunit"/>
    <property type="match status" value="1"/>
</dbReference>
<dbReference type="PROSITE" id="PS00446">
    <property type="entry name" value="RNA_POL_D_30KD"/>
    <property type="match status" value="1"/>
</dbReference>
<dbReference type="GO" id="GO:0046983">
    <property type="term" value="F:protein dimerization activity"/>
    <property type="evidence" value="ECO:0007669"/>
    <property type="project" value="InterPro"/>
</dbReference>
<proteinExistence type="inferred from homology"/>
<dbReference type="GO" id="GO:0006366">
    <property type="term" value="P:transcription by RNA polymerase II"/>
    <property type="evidence" value="ECO:0007669"/>
    <property type="project" value="TreeGrafter"/>
</dbReference>
<dbReference type="SUPFAM" id="SSF56553">
    <property type="entry name" value="Insert subdomain of RNA polymerase alpha subunit"/>
    <property type="match status" value="1"/>
</dbReference>
<name>A0A9Q0LBP1_ANAIG</name>
<evidence type="ECO:0000313" key="5">
    <source>
        <dbReference type="EMBL" id="KAJ5069917.1"/>
    </source>
</evidence>
<feature type="domain" description="DNA-directed RNA polymerase RpoA/D/Rpb3-type" evidence="4">
    <location>
        <begin position="21"/>
        <end position="307"/>
    </location>
</feature>
<dbReference type="PANTHER" id="PTHR11800:SF2">
    <property type="entry name" value="DNA-DIRECTED RNA POLYMERASE II SUBUNIT RPB3"/>
    <property type="match status" value="1"/>
</dbReference>
<dbReference type="InterPro" id="IPR050518">
    <property type="entry name" value="Rpo3/RPB3_RNA_Pol_subunit"/>
</dbReference>
<dbReference type="AlphaFoldDB" id="A0A9Q0LBP1"/>
<keyword evidence="6" id="KW-1185">Reference proteome</keyword>
<evidence type="ECO:0000256" key="2">
    <source>
        <dbReference type="ARBA" id="ARBA00023163"/>
    </source>
</evidence>
<dbReference type="GO" id="GO:0003899">
    <property type="term" value="F:DNA-directed RNA polymerase activity"/>
    <property type="evidence" value="ECO:0007669"/>
    <property type="project" value="InterPro"/>
</dbReference>
<dbReference type="EMBL" id="JAPDFW010000101">
    <property type="protein sequence ID" value="KAJ5069917.1"/>
    <property type="molecule type" value="Genomic_DNA"/>
</dbReference>
<dbReference type="OrthoDB" id="270173at2759"/>
<evidence type="ECO:0000256" key="3">
    <source>
        <dbReference type="ARBA" id="ARBA00025804"/>
    </source>
</evidence>
<evidence type="ECO:0000313" key="6">
    <source>
        <dbReference type="Proteomes" id="UP001149090"/>
    </source>
</evidence>
<organism evidence="5 6">
    <name type="scientific">Anaeramoeba ignava</name>
    <name type="common">Anaerobic marine amoeba</name>
    <dbReference type="NCBI Taxonomy" id="1746090"/>
    <lineage>
        <taxon>Eukaryota</taxon>
        <taxon>Metamonada</taxon>
        <taxon>Anaeramoebidae</taxon>
        <taxon>Anaeramoeba</taxon>
    </lineage>
</organism>
<comment type="caution">
    <text evidence="5">The sequence shown here is derived from an EMBL/GenBank/DDBJ whole genome shotgun (WGS) entry which is preliminary data.</text>
</comment>
<dbReference type="InterPro" id="IPR036603">
    <property type="entry name" value="RBP11-like"/>
</dbReference>
<dbReference type="GO" id="GO:0005665">
    <property type="term" value="C:RNA polymerase II, core complex"/>
    <property type="evidence" value="ECO:0007669"/>
    <property type="project" value="TreeGrafter"/>
</dbReference>
<evidence type="ECO:0000256" key="1">
    <source>
        <dbReference type="ARBA" id="ARBA00022478"/>
    </source>
</evidence>
<dbReference type="Pfam" id="PF01000">
    <property type="entry name" value="RNA_pol_A_bac"/>
    <property type="match status" value="1"/>
</dbReference>
<dbReference type="InterPro" id="IPR022842">
    <property type="entry name" value="RNAP_Rpo3/Rpb3/RPAC1"/>
</dbReference>
<sequence>MNERKFDSTPEIQILEIERDSIKFKLSNVDTSFANALRRIMIAEVPTMAIDLVEFEVNTSILNDEFLAHRLGLIPLTSSSVDEFRYTRDCDCELDDPCGKCSVILNLDVWNKSSGDQSMDRNAKTDAETQLVTSDHLKSADPRVTPVHSMDDDQDDTSHKILIAKLGPDQRLKFKAIAKKGFGQEHAKWSPVCVATYRFVPKIKISYQSPNSEKTQSAYSKIVDSCPARVFKMNQDRIEIENEDRCFFCEECTKKANELDAGINIAIESEPNTFVFSVESTGALKPTEIVLSALRILKEKLRAIHGRLPEDNDLIR</sequence>
<dbReference type="Gene3D" id="2.170.120.12">
    <property type="entry name" value="DNA-directed RNA polymerase, insert domain"/>
    <property type="match status" value="1"/>
</dbReference>
<keyword evidence="2" id="KW-0804">Transcription</keyword>
<dbReference type="SUPFAM" id="SSF55257">
    <property type="entry name" value="RBP11-like subunits of RNA polymerase"/>
    <property type="match status" value="1"/>
</dbReference>
<dbReference type="InterPro" id="IPR011262">
    <property type="entry name" value="DNA-dir_RNA_pol_insert"/>
</dbReference>
<protein>
    <submittedName>
        <fullName evidence="5">DNA-directed RNA polymerase ii subunit rpb3</fullName>
    </submittedName>
</protein>
<keyword evidence="1 5" id="KW-0240">DNA-directed RNA polymerase</keyword>
<dbReference type="Pfam" id="PF01193">
    <property type="entry name" value="RNA_pol_L"/>
    <property type="match status" value="1"/>
</dbReference>
<evidence type="ECO:0000259" key="4">
    <source>
        <dbReference type="SMART" id="SM00662"/>
    </source>
</evidence>
<dbReference type="CDD" id="cd07031">
    <property type="entry name" value="RNAP_II_RPB3"/>
    <property type="match status" value="1"/>
</dbReference>
<gene>
    <name evidence="5" type="ORF">M0811_11429</name>
</gene>
<comment type="similarity">
    <text evidence="3">Belongs to the archaeal Rpo3/eukaryotic RPB3 RNA polymerase subunit family.</text>
</comment>
<dbReference type="HAMAP" id="MF_00320">
    <property type="entry name" value="RNApol_arch_Rpo3"/>
    <property type="match status" value="1"/>
</dbReference>
<dbReference type="NCBIfam" id="NF001988">
    <property type="entry name" value="PRK00783.1"/>
    <property type="match status" value="1"/>
</dbReference>
<dbReference type="SMART" id="SM00662">
    <property type="entry name" value="RPOLD"/>
    <property type="match status" value="1"/>
</dbReference>